<feature type="domain" description="LTD" evidence="3">
    <location>
        <begin position="23"/>
        <end position="155"/>
    </location>
</feature>
<accession>A0ABS7U6R4</accession>
<protein>
    <submittedName>
        <fullName evidence="4">Lamin tail domain-containing protein</fullName>
    </submittedName>
</protein>
<proteinExistence type="predicted"/>
<keyword evidence="5" id="KW-1185">Reference proteome</keyword>
<evidence type="ECO:0000256" key="2">
    <source>
        <dbReference type="SAM" id="SignalP"/>
    </source>
</evidence>
<feature type="region of interest" description="Disordered" evidence="1">
    <location>
        <begin position="187"/>
        <end position="224"/>
    </location>
</feature>
<feature type="chain" id="PRO_5045914932" evidence="2">
    <location>
        <begin position="31"/>
        <end position="1073"/>
    </location>
</feature>
<evidence type="ECO:0000313" key="4">
    <source>
        <dbReference type="EMBL" id="MBZ5736673.1"/>
    </source>
</evidence>
<dbReference type="RefSeq" id="WP_224121047.1">
    <property type="nucleotide sequence ID" value="NZ_JAIQZJ010000001.1"/>
</dbReference>
<feature type="region of interest" description="Disordered" evidence="1">
    <location>
        <begin position="386"/>
        <end position="415"/>
    </location>
</feature>
<feature type="compositionally biased region" description="Polar residues" evidence="1">
    <location>
        <begin position="200"/>
        <end position="210"/>
    </location>
</feature>
<feature type="compositionally biased region" description="Polar residues" evidence="1">
    <location>
        <begin position="393"/>
        <end position="404"/>
    </location>
</feature>
<feature type="domain" description="LTD" evidence="3">
    <location>
        <begin position="204"/>
        <end position="334"/>
    </location>
</feature>
<sequence length="1073" mass="109275">MRRLRSSLSAVLAVALSTAALWVVVPTADAATGAVITITEYAYGGKASGAGGTDGEYVELTNVGDAAQDLTGWKYDNSAATFSTALSLSGLGTVAPGESVIITDLTAAEFRTEWGLKDTVKVLSNGKTHTLNGGPNAVHIYNSGGTDVDTVSYASGYFTGGKGQAVAGSTSTSFAFETVGDGEGSWASVGGSVGSPGASTLGTTTPTDVRTSTGGGGTPTTDPNYADIVINEVTSNNSGNGFAPLDADDLIELYNKGTHDVSLSGWKQTDSNANGFAAATDFSTGLYVDGTLATTIPAGGYGVFSSGPGLSSGGDAVKVYTPDGTLVDSLTYTAGQAGVDETINTSGYYKSLASCPDGSDTLKEVPTATFGTTNGACTGGVTPLTSDPEAPCSTENSGTASGTLPSGLVTWPGSPSPATIDDECAWVTAESGQDLSGLAFDPSDANVLYAVKNKSHVYRLVRSGSTWVKDTANSWGSGKDLRFQGNTGLPDSEGLTVGPDGMLYITTERDNSASGVPLDSILRFDPSASGTTLVATEQWVLTSDLDFTNADANLGFEGVTYVPDSFLTGYGFRTDDGTLYDPADYPDKALPGLFLGAVEKTGHLRAYVLDTDGTWARVADIATGMVGVMDASYDADLGRIWAHCDNTCGNATTLLEIGSDGHVAVDRSYSTPADLPNYNLEGFAVAPMSTATDGSREVLWSDDGNRFGHSLWSGTIDVELDLDQTATPTPTIVGSPTVGQTLTASVGTWDPGVTTHYVWKDGSTVLATDGPLVLGDSLVGHAVTLEVTGTRAGFAAATASATATVAAAELDGPAARIVGTPELGQTLTADVGSWESGVTTHYVWKDGDGVLATDAPLTLSDPALVGRTITLAVTGSKPGYTPHTSTVTAVVRAATLDAPEPTISGSPQVGRTLTASATWGPGSVDLTYAWFADGAPISGADGTTLVLGAGQVGATITVAVTGTKTGYATRTVSSDPTAPVERGTISSKRPTIKGKAKVGRTLTAVPGRWSAGGAPVTLTYKWFADGSAIKGATTSELGLTKKLKGARITVRVTGSAAGFEKAAETSKATSKVR</sequence>
<comment type="caution">
    <text evidence="4">The sequence shown here is derived from an EMBL/GenBank/DDBJ whole genome shotgun (WGS) entry which is preliminary data.</text>
</comment>
<dbReference type="PROSITE" id="PS51841">
    <property type="entry name" value="LTD"/>
    <property type="match status" value="2"/>
</dbReference>
<organism evidence="4 5">
    <name type="scientific">Nocardioides mangrovi</name>
    <dbReference type="NCBI Taxonomy" id="2874580"/>
    <lineage>
        <taxon>Bacteria</taxon>
        <taxon>Bacillati</taxon>
        <taxon>Actinomycetota</taxon>
        <taxon>Actinomycetes</taxon>
        <taxon>Propionibacteriales</taxon>
        <taxon>Nocardioidaceae</taxon>
        <taxon>Nocardioides</taxon>
    </lineage>
</organism>
<feature type="compositionally biased region" description="Low complexity" evidence="1">
    <location>
        <begin position="187"/>
        <end position="199"/>
    </location>
</feature>
<dbReference type="Gene3D" id="2.60.40.2700">
    <property type="match status" value="3"/>
</dbReference>
<feature type="signal peptide" evidence="2">
    <location>
        <begin position="1"/>
        <end position="30"/>
    </location>
</feature>
<name>A0ABS7U6R4_9ACTN</name>
<dbReference type="Proteomes" id="UP000780875">
    <property type="component" value="Unassembled WGS sequence"/>
</dbReference>
<evidence type="ECO:0000259" key="3">
    <source>
        <dbReference type="PROSITE" id="PS51841"/>
    </source>
</evidence>
<dbReference type="SUPFAM" id="SSF74853">
    <property type="entry name" value="Lamin A/C globular tail domain"/>
    <property type="match status" value="2"/>
</dbReference>
<dbReference type="InterPro" id="IPR036415">
    <property type="entry name" value="Lamin_tail_dom_sf"/>
</dbReference>
<evidence type="ECO:0000313" key="5">
    <source>
        <dbReference type="Proteomes" id="UP000780875"/>
    </source>
</evidence>
<reference evidence="4 5" key="1">
    <citation type="submission" date="2021-09" db="EMBL/GenBank/DDBJ databases">
        <title>Whole genome sequence of Nocardioides sp. GBK3QG-3.</title>
        <authorList>
            <person name="Tuo L."/>
        </authorList>
    </citation>
    <scope>NUCLEOTIDE SEQUENCE [LARGE SCALE GENOMIC DNA]</scope>
    <source>
        <strain evidence="4 5">GBK3QG-3</strain>
    </source>
</reference>
<dbReference type="Pfam" id="PF13449">
    <property type="entry name" value="Phytase-like"/>
    <property type="match status" value="1"/>
</dbReference>
<evidence type="ECO:0000256" key="1">
    <source>
        <dbReference type="SAM" id="MobiDB-lite"/>
    </source>
</evidence>
<keyword evidence="2" id="KW-0732">Signal</keyword>
<dbReference type="Pfam" id="PF00932">
    <property type="entry name" value="LTD"/>
    <property type="match status" value="2"/>
</dbReference>
<dbReference type="SUPFAM" id="SSF101898">
    <property type="entry name" value="NHL repeat"/>
    <property type="match status" value="1"/>
</dbReference>
<dbReference type="InterPro" id="IPR027372">
    <property type="entry name" value="Phytase-like_dom"/>
</dbReference>
<dbReference type="EMBL" id="JAIQZJ010000001">
    <property type="protein sequence ID" value="MBZ5736673.1"/>
    <property type="molecule type" value="Genomic_DNA"/>
</dbReference>
<dbReference type="InterPro" id="IPR001322">
    <property type="entry name" value="Lamin_tail_dom"/>
</dbReference>
<gene>
    <name evidence="4" type="ORF">K8U61_00765</name>
</gene>